<protein>
    <recommendedName>
        <fullName evidence="7">2-C-methyl-D-erythritol 4-phosphate cytidylyltransferase</fullName>
        <ecNumber evidence="7">2.7.7.60</ecNumber>
    </recommendedName>
    <alternativeName>
        <fullName evidence="7">4-diphosphocytidyl-2C-methyl-D-erythritol synthase</fullName>
    </alternativeName>
    <alternativeName>
        <fullName evidence="7">MEP cytidylyltransferase</fullName>
        <shortName evidence="7">MCT</shortName>
    </alternativeName>
</protein>
<evidence type="ECO:0000313" key="8">
    <source>
        <dbReference type="EMBL" id="MFC7408295.1"/>
    </source>
</evidence>
<comment type="catalytic activity">
    <reaction evidence="1 7">
        <text>2-C-methyl-D-erythritol 4-phosphate + CTP + H(+) = 4-CDP-2-C-methyl-D-erythritol + diphosphate</text>
        <dbReference type="Rhea" id="RHEA:13429"/>
        <dbReference type="ChEBI" id="CHEBI:15378"/>
        <dbReference type="ChEBI" id="CHEBI:33019"/>
        <dbReference type="ChEBI" id="CHEBI:37563"/>
        <dbReference type="ChEBI" id="CHEBI:57823"/>
        <dbReference type="ChEBI" id="CHEBI:58262"/>
        <dbReference type="EC" id="2.7.7.60"/>
    </reaction>
</comment>
<dbReference type="Pfam" id="PF01128">
    <property type="entry name" value="IspD"/>
    <property type="match status" value="1"/>
</dbReference>
<dbReference type="Gene3D" id="3.90.550.10">
    <property type="entry name" value="Spore Coat Polysaccharide Biosynthesis Protein SpsA, Chain A"/>
    <property type="match status" value="1"/>
</dbReference>
<comment type="similarity">
    <text evidence="3 7">Belongs to the IspD/TarI cytidylyltransferase family. IspD subfamily.</text>
</comment>
<keyword evidence="5 7" id="KW-0548">Nucleotidyltransferase</keyword>
<sequence length="250" mass="26008">MNLPLPELPPARAGRARLLALLPCAGLGSRAGTAGPKQYHPLAGQPMVAHTLLALSQVGFDAALLVLAPGDTGVGVPLPSAFFLQDCGGATRADSVLNGLEALALAGADANDWVLVHDAARCLIDAEDVKRLIRTCEHDAVGGLLALPLADTLKAAETDGTGAARSSATLARGGKWLAQTPQMFRLGLLSDALHTARDKGFEHITDEASAIEALGLLPRLVPGNPMNFKLTFPADFALAEVLLQHRKNVS</sequence>
<dbReference type="SUPFAM" id="SSF53448">
    <property type="entry name" value="Nucleotide-diphospho-sugar transferases"/>
    <property type="match status" value="1"/>
</dbReference>
<dbReference type="PANTHER" id="PTHR32125:SF4">
    <property type="entry name" value="2-C-METHYL-D-ERYTHRITOL 4-PHOSPHATE CYTIDYLYLTRANSFERASE, CHLOROPLASTIC"/>
    <property type="match status" value="1"/>
</dbReference>
<keyword evidence="4 7" id="KW-0808">Transferase</keyword>
<dbReference type="PROSITE" id="PS01295">
    <property type="entry name" value="ISPD"/>
    <property type="match status" value="1"/>
</dbReference>
<comment type="caution">
    <text evidence="8">The sequence shown here is derived from an EMBL/GenBank/DDBJ whole genome shotgun (WGS) entry which is preliminary data.</text>
</comment>
<dbReference type="InterPro" id="IPR018294">
    <property type="entry name" value="ISPD_synthase_CS"/>
</dbReference>
<dbReference type="EC" id="2.7.7.60" evidence="7"/>
<evidence type="ECO:0000256" key="7">
    <source>
        <dbReference type="HAMAP-Rule" id="MF_00108"/>
    </source>
</evidence>
<dbReference type="InterPro" id="IPR034683">
    <property type="entry name" value="IspD/TarI"/>
</dbReference>
<proteinExistence type="inferred from homology"/>
<accession>A0ABW2QFQ3</accession>
<gene>
    <name evidence="7 8" type="primary">ispD</name>
    <name evidence="8" type="ORF">ACFQPB_05430</name>
</gene>
<feature type="site" description="Positions MEP for the nucleophilic attack" evidence="7">
    <location>
        <position position="172"/>
    </location>
</feature>
<evidence type="ECO:0000256" key="2">
    <source>
        <dbReference type="ARBA" id="ARBA00004787"/>
    </source>
</evidence>
<organism evidence="8 9">
    <name type="scientific">Hydrogenophaga atypica</name>
    <dbReference type="NCBI Taxonomy" id="249409"/>
    <lineage>
        <taxon>Bacteria</taxon>
        <taxon>Pseudomonadati</taxon>
        <taxon>Pseudomonadota</taxon>
        <taxon>Betaproteobacteria</taxon>
        <taxon>Burkholderiales</taxon>
        <taxon>Comamonadaceae</taxon>
        <taxon>Hydrogenophaga</taxon>
    </lineage>
</organism>
<feature type="site" description="Positions MEP for the nucleophilic attack" evidence="7">
    <location>
        <position position="229"/>
    </location>
</feature>
<evidence type="ECO:0000256" key="1">
    <source>
        <dbReference type="ARBA" id="ARBA00001282"/>
    </source>
</evidence>
<name>A0ABW2QFQ3_9BURK</name>
<dbReference type="HAMAP" id="MF_00108">
    <property type="entry name" value="IspD"/>
    <property type="match status" value="1"/>
</dbReference>
<comment type="function">
    <text evidence="7">Catalyzes the formation of 4-diphosphocytidyl-2-C-methyl-D-erythritol from CTP and 2-C-methyl-D-erythritol 4-phosphate (MEP).</text>
</comment>
<dbReference type="CDD" id="cd02516">
    <property type="entry name" value="CDP-ME_synthetase"/>
    <property type="match status" value="1"/>
</dbReference>
<keyword evidence="6 7" id="KW-0414">Isoprene biosynthesis</keyword>
<evidence type="ECO:0000313" key="9">
    <source>
        <dbReference type="Proteomes" id="UP001596501"/>
    </source>
</evidence>
<dbReference type="GO" id="GO:0050518">
    <property type="term" value="F:2-C-methyl-D-erythritol 4-phosphate cytidylyltransferase activity"/>
    <property type="evidence" value="ECO:0007669"/>
    <property type="project" value="UniProtKB-EC"/>
</dbReference>
<feature type="site" description="Transition state stabilizer" evidence="7">
    <location>
        <position position="30"/>
    </location>
</feature>
<dbReference type="EMBL" id="JBHTCA010000003">
    <property type="protein sequence ID" value="MFC7408295.1"/>
    <property type="molecule type" value="Genomic_DNA"/>
</dbReference>
<reference evidence="9" key="1">
    <citation type="journal article" date="2019" name="Int. J. Syst. Evol. Microbiol.">
        <title>The Global Catalogue of Microorganisms (GCM) 10K type strain sequencing project: providing services to taxonomists for standard genome sequencing and annotation.</title>
        <authorList>
            <consortium name="The Broad Institute Genomics Platform"/>
            <consortium name="The Broad Institute Genome Sequencing Center for Infectious Disease"/>
            <person name="Wu L."/>
            <person name="Ma J."/>
        </authorList>
    </citation>
    <scope>NUCLEOTIDE SEQUENCE [LARGE SCALE GENOMIC DNA]</scope>
    <source>
        <strain evidence="9">CGMCC 1.12371</strain>
    </source>
</reference>
<keyword evidence="9" id="KW-1185">Reference proteome</keyword>
<feature type="site" description="Transition state stabilizer" evidence="7">
    <location>
        <position position="37"/>
    </location>
</feature>
<comment type="pathway">
    <text evidence="2 7">Isoprenoid biosynthesis; isopentenyl diphosphate biosynthesis via DXP pathway; isopentenyl diphosphate from 1-deoxy-D-xylulose 5-phosphate: step 2/6.</text>
</comment>
<dbReference type="RefSeq" id="WP_382220397.1">
    <property type="nucleotide sequence ID" value="NZ_JBHTCA010000003.1"/>
</dbReference>
<dbReference type="InterPro" id="IPR050088">
    <property type="entry name" value="IspD/TarI_cytidylyltransf_bact"/>
</dbReference>
<evidence type="ECO:0000256" key="3">
    <source>
        <dbReference type="ARBA" id="ARBA00009789"/>
    </source>
</evidence>
<dbReference type="InterPro" id="IPR001228">
    <property type="entry name" value="IspD"/>
</dbReference>
<evidence type="ECO:0000256" key="6">
    <source>
        <dbReference type="ARBA" id="ARBA00023229"/>
    </source>
</evidence>
<dbReference type="NCBIfam" id="TIGR00453">
    <property type="entry name" value="ispD"/>
    <property type="match status" value="1"/>
</dbReference>
<evidence type="ECO:0000256" key="4">
    <source>
        <dbReference type="ARBA" id="ARBA00022679"/>
    </source>
</evidence>
<evidence type="ECO:0000256" key="5">
    <source>
        <dbReference type="ARBA" id="ARBA00022695"/>
    </source>
</evidence>
<dbReference type="Proteomes" id="UP001596501">
    <property type="component" value="Unassembled WGS sequence"/>
</dbReference>
<dbReference type="InterPro" id="IPR029044">
    <property type="entry name" value="Nucleotide-diphossugar_trans"/>
</dbReference>
<dbReference type="PANTHER" id="PTHR32125">
    <property type="entry name" value="2-C-METHYL-D-ERYTHRITOL 4-PHOSPHATE CYTIDYLYLTRANSFERASE, CHLOROPLASTIC"/>
    <property type="match status" value="1"/>
</dbReference>